<dbReference type="InterPro" id="IPR029903">
    <property type="entry name" value="RmlD-like-bd"/>
</dbReference>
<name>A0A1F5Z2R5_9BACT</name>
<dbReference type="GO" id="GO:0019305">
    <property type="term" value="P:dTDP-rhamnose biosynthetic process"/>
    <property type="evidence" value="ECO:0007669"/>
    <property type="project" value="UniProtKB-UniPathway"/>
</dbReference>
<dbReference type="GO" id="GO:0008831">
    <property type="term" value="F:dTDP-4-dehydrorhamnose reductase activity"/>
    <property type="evidence" value="ECO:0007669"/>
    <property type="project" value="UniProtKB-EC"/>
</dbReference>
<proteinExistence type="inferred from homology"/>
<dbReference type="Pfam" id="PF04321">
    <property type="entry name" value="RmlD_sub_bind"/>
    <property type="match status" value="1"/>
</dbReference>
<accession>A0A1F5Z2R5</accession>
<dbReference type="AlphaFoldDB" id="A0A1F5Z2R5"/>
<evidence type="ECO:0000259" key="3">
    <source>
        <dbReference type="Pfam" id="PF04321"/>
    </source>
</evidence>
<dbReference type="EMBL" id="MFJF01000015">
    <property type="protein sequence ID" value="OGG06402.1"/>
    <property type="molecule type" value="Genomic_DNA"/>
</dbReference>
<dbReference type="UniPathway" id="UPA00124"/>
<dbReference type="CDD" id="cd05254">
    <property type="entry name" value="dTDP_HR_like_SDR_e"/>
    <property type="match status" value="1"/>
</dbReference>
<protein>
    <recommendedName>
        <fullName evidence="2">dTDP-4-dehydrorhamnose reductase</fullName>
        <ecNumber evidence="2">1.1.1.133</ecNumber>
    </recommendedName>
</protein>
<comment type="caution">
    <text evidence="4">The sequence shown here is derived from an EMBL/GenBank/DDBJ whole genome shotgun (WGS) entry which is preliminary data.</text>
</comment>
<keyword evidence="2" id="KW-0560">Oxidoreductase</keyword>
<dbReference type="InterPro" id="IPR036291">
    <property type="entry name" value="NAD(P)-bd_dom_sf"/>
</dbReference>
<dbReference type="Gene3D" id="3.90.25.10">
    <property type="entry name" value="UDP-galactose 4-epimerase, domain 1"/>
    <property type="match status" value="1"/>
</dbReference>
<sequence>MTIPVIATGMSGLVGSRVRELLQDKFYFEDLSLTTGIDITDADAVAKAFDLSDAKIVLHMAAKTDVDACEDDKYLGKEGGAWLVNVQGTKNIVSAAAKTGKKVIYISTDFVFDGTKEIYNEKDKPNPVSWYGYTKFLGEDEVSSSGEIFNIIRISYPYRSKFEEKMDFVHRILDNMKKGKRIYGLTDHIFTPTFVDDIAVCLELFLNRDLSGIYHVVGSQALSTIDALKIIKEVYNLSAEIIPVERSEFFKQRAFRPFKLALNNDKIQKLGLTMLPFDRGILKVKKQDSP</sequence>
<evidence type="ECO:0000256" key="1">
    <source>
        <dbReference type="ARBA" id="ARBA00010944"/>
    </source>
</evidence>
<dbReference type="InterPro" id="IPR005913">
    <property type="entry name" value="dTDP_dehydrorham_reduct"/>
</dbReference>
<evidence type="ECO:0000256" key="2">
    <source>
        <dbReference type="RuleBase" id="RU364082"/>
    </source>
</evidence>
<reference evidence="4 5" key="1">
    <citation type="journal article" date="2016" name="Nat. Commun.">
        <title>Thousands of microbial genomes shed light on interconnected biogeochemical processes in an aquifer system.</title>
        <authorList>
            <person name="Anantharaman K."/>
            <person name="Brown C.T."/>
            <person name="Hug L.A."/>
            <person name="Sharon I."/>
            <person name="Castelle C.J."/>
            <person name="Probst A.J."/>
            <person name="Thomas B.C."/>
            <person name="Singh A."/>
            <person name="Wilkins M.J."/>
            <person name="Karaoz U."/>
            <person name="Brodie E.L."/>
            <person name="Williams K.H."/>
            <person name="Hubbard S.S."/>
            <person name="Banfield J.F."/>
        </authorList>
    </citation>
    <scope>NUCLEOTIDE SEQUENCE [LARGE SCALE GENOMIC DNA]</scope>
</reference>
<dbReference type="Proteomes" id="UP000177354">
    <property type="component" value="Unassembled WGS sequence"/>
</dbReference>
<comment type="function">
    <text evidence="2">Catalyzes the reduction of dTDP-6-deoxy-L-lyxo-4-hexulose to yield dTDP-L-rhamnose.</text>
</comment>
<keyword evidence="2" id="KW-0521">NADP</keyword>
<dbReference type="Gene3D" id="3.40.50.720">
    <property type="entry name" value="NAD(P)-binding Rossmann-like Domain"/>
    <property type="match status" value="1"/>
</dbReference>
<dbReference type="PANTHER" id="PTHR10491">
    <property type="entry name" value="DTDP-4-DEHYDRORHAMNOSE REDUCTASE"/>
    <property type="match status" value="1"/>
</dbReference>
<feature type="domain" description="RmlD-like substrate binding" evidence="3">
    <location>
        <begin position="5"/>
        <end position="275"/>
    </location>
</feature>
<dbReference type="SUPFAM" id="SSF51735">
    <property type="entry name" value="NAD(P)-binding Rossmann-fold domains"/>
    <property type="match status" value="1"/>
</dbReference>
<gene>
    <name evidence="4" type="ORF">A2777_05485</name>
</gene>
<comment type="pathway">
    <text evidence="2">Carbohydrate biosynthesis; dTDP-L-rhamnose biosynthesis.</text>
</comment>
<comment type="similarity">
    <text evidence="1 2">Belongs to the dTDP-4-dehydrorhamnose reductase family.</text>
</comment>
<organism evidence="4 5">
    <name type="scientific">Candidatus Gottesmanbacteria bacterium RIFCSPHIGHO2_01_FULL_40_15</name>
    <dbReference type="NCBI Taxonomy" id="1798376"/>
    <lineage>
        <taxon>Bacteria</taxon>
        <taxon>Candidatus Gottesmaniibacteriota</taxon>
    </lineage>
</organism>
<dbReference type="PANTHER" id="PTHR10491:SF4">
    <property type="entry name" value="METHIONINE ADENOSYLTRANSFERASE 2 SUBUNIT BETA"/>
    <property type="match status" value="1"/>
</dbReference>
<evidence type="ECO:0000313" key="4">
    <source>
        <dbReference type="EMBL" id="OGG06402.1"/>
    </source>
</evidence>
<dbReference type="EC" id="1.1.1.133" evidence="2"/>
<evidence type="ECO:0000313" key="5">
    <source>
        <dbReference type="Proteomes" id="UP000177354"/>
    </source>
</evidence>